<comment type="pathway">
    <text evidence="4">Amino-acid biosynthesis; L-phenylalanine biosynthesis; phenylpyruvate from prephenate: step 1/1.</text>
</comment>
<dbReference type="PIRSF" id="PIRSF001500">
    <property type="entry name" value="Chor_mut_pdt_Ppr"/>
    <property type="match status" value="1"/>
</dbReference>
<evidence type="ECO:0000256" key="9">
    <source>
        <dbReference type="ARBA" id="ARBA00022605"/>
    </source>
</evidence>
<reference evidence="23" key="1">
    <citation type="submission" date="2016-04" db="EMBL/GenBank/DDBJ databases">
        <authorList>
            <person name="Evans L.H."/>
            <person name="Alamgir A."/>
            <person name="Owens N."/>
            <person name="Weber N.D."/>
            <person name="Virtaneva K."/>
            <person name="Barbian K."/>
            <person name="Babar A."/>
            <person name="Rosenke K."/>
        </authorList>
    </citation>
    <scope>NUCLEOTIDE SEQUENCE</scope>
    <source>
        <strain evidence="23">86</strain>
    </source>
</reference>
<dbReference type="SMART" id="SM00830">
    <property type="entry name" value="CM_2"/>
    <property type="match status" value="1"/>
</dbReference>
<dbReference type="InterPro" id="IPR002701">
    <property type="entry name" value="CM_II_prokaryot"/>
</dbReference>
<dbReference type="PROSITE" id="PS51171">
    <property type="entry name" value="PREPHENATE_DEHYDR_3"/>
    <property type="match status" value="1"/>
</dbReference>
<organism evidence="23">
    <name type="scientific">uncultured delta proteobacterium</name>
    <dbReference type="NCBI Taxonomy" id="34034"/>
    <lineage>
        <taxon>Bacteria</taxon>
        <taxon>Deltaproteobacteria</taxon>
        <taxon>environmental samples</taxon>
    </lineage>
</organism>
<dbReference type="PROSITE" id="PS51671">
    <property type="entry name" value="ACT"/>
    <property type="match status" value="1"/>
</dbReference>
<evidence type="ECO:0000256" key="4">
    <source>
        <dbReference type="ARBA" id="ARBA00004741"/>
    </source>
</evidence>
<dbReference type="SUPFAM" id="SSF53850">
    <property type="entry name" value="Periplasmic binding protein-like II"/>
    <property type="match status" value="1"/>
</dbReference>
<dbReference type="EC" id="4.2.1.51" evidence="6"/>
<keyword evidence="13" id="KW-0456">Lyase</keyword>
<evidence type="ECO:0000259" key="22">
    <source>
        <dbReference type="PROSITE" id="PS51671"/>
    </source>
</evidence>
<dbReference type="PROSITE" id="PS51168">
    <property type="entry name" value="CHORISMATE_MUT_2"/>
    <property type="match status" value="1"/>
</dbReference>
<dbReference type="AlphaFoldDB" id="A0A212K0N2"/>
<comment type="pathway">
    <text evidence="5">Metabolic intermediate biosynthesis; prephenate biosynthesis; prephenate from chorismate: step 1/1.</text>
</comment>
<dbReference type="GO" id="GO:0004106">
    <property type="term" value="F:chorismate mutase activity"/>
    <property type="evidence" value="ECO:0007669"/>
    <property type="project" value="UniProtKB-EC"/>
</dbReference>
<evidence type="ECO:0000256" key="1">
    <source>
        <dbReference type="ARBA" id="ARBA00000824"/>
    </source>
</evidence>
<evidence type="ECO:0000313" key="23">
    <source>
        <dbReference type="EMBL" id="SBW05320.1"/>
    </source>
</evidence>
<dbReference type="CDD" id="cd13630">
    <property type="entry name" value="PBP2_PDT_1"/>
    <property type="match status" value="1"/>
</dbReference>
<feature type="site" description="Essential for prephenate dehydratase activity" evidence="18">
    <location>
        <position position="274"/>
    </location>
</feature>
<dbReference type="UniPathway" id="UPA00121">
    <property type="reaction ID" value="UER00345"/>
</dbReference>
<dbReference type="GO" id="GO:0004664">
    <property type="term" value="F:prephenate dehydratase activity"/>
    <property type="evidence" value="ECO:0007669"/>
    <property type="project" value="UniProtKB-EC"/>
</dbReference>
<feature type="region of interest" description="Disordered" evidence="19">
    <location>
        <begin position="1"/>
        <end position="21"/>
    </location>
</feature>
<feature type="domain" description="Prephenate dehydratase" evidence="21">
    <location>
        <begin position="106"/>
        <end position="281"/>
    </location>
</feature>
<dbReference type="InterPro" id="IPR036263">
    <property type="entry name" value="Chorismate_II_sf"/>
</dbReference>
<dbReference type="GO" id="GO:0005737">
    <property type="term" value="C:cytoplasm"/>
    <property type="evidence" value="ECO:0007669"/>
    <property type="project" value="UniProtKB-SubCell"/>
</dbReference>
<evidence type="ECO:0000256" key="12">
    <source>
        <dbReference type="ARBA" id="ARBA00023235"/>
    </source>
</evidence>
<accession>A0A212K0N2</accession>
<dbReference type="InterPro" id="IPR008242">
    <property type="entry name" value="Chor_mutase/pphenate_deHydtase"/>
</dbReference>
<dbReference type="Pfam" id="PF00800">
    <property type="entry name" value="PDT"/>
    <property type="match status" value="1"/>
</dbReference>
<gene>
    <name evidence="23" type="ORF">KL86DPRO_20467</name>
</gene>
<keyword evidence="12" id="KW-0413">Isomerase</keyword>
<dbReference type="Pfam" id="PF01842">
    <property type="entry name" value="ACT"/>
    <property type="match status" value="1"/>
</dbReference>
<dbReference type="Gene3D" id="3.30.70.260">
    <property type="match status" value="1"/>
</dbReference>
<dbReference type="SUPFAM" id="SSF48600">
    <property type="entry name" value="Chorismate mutase II"/>
    <property type="match status" value="1"/>
</dbReference>
<proteinExistence type="predicted"/>
<sequence>MHTTPHTEAAPPSADRREQSGLEGLRREIDAIDNALLELLNRRASASLAAGAVKREQGSPVFRPEREELLMETLLEKNSGPLPSTHLRTIYREILSSSRALQNPLKVAFLGPEGTFSHMAATEFLGNSMDFWAMPRFDDIFKAVENRDCGLGVIPLENSLHGTIVQSIDLFAAHAVHIQAEWFSRISHSLMSREAALAGIKTVYSHPQALGQCAGWLRANLPQAELISVDSTAAAAHKVLAERNAAAVGHGSLAPRLGLAVLARSIEDTSDNWTRFVCIGPEPAPAPASGQAGSGEDGAVKTSVLFTLADKPGALANVLQCFAAAGVNMNKLESRPMHLERWKYIFFCDVSCDLTDTKHAPLLDIVREHCHSFRILGAYPAGRYMQKGSGA</sequence>
<keyword evidence="10" id="KW-0057">Aromatic amino acid biosynthesis</keyword>
<dbReference type="PANTHER" id="PTHR21022:SF19">
    <property type="entry name" value="PREPHENATE DEHYDRATASE-RELATED"/>
    <property type="match status" value="1"/>
</dbReference>
<dbReference type="InterPro" id="IPR036979">
    <property type="entry name" value="CM_dom_sf"/>
</dbReference>
<evidence type="ECO:0000256" key="3">
    <source>
        <dbReference type="ARBA" id="ARBA00004496"/>
    </source>
</evidence>
<evidence type="ECO:0000256" key="8">
    <source>
        <dbReference type="ARBA" id="ARBA00022490"/>
    </source>
</evidence>
<dbReference type="Gene3D" id="3.40.190.10">
    <property type="entry name" value="Periplasmic binding protein-like II"/>
    <property type="match status" value="2"/>
</dbReference>
<comment type="catalytic activity">
    <reaction evidence="17">
        <text>prephenate + H(+) = 3-phenylpyruvate + CO2 + H2O</text>
        <dbReference type="Rhea" id="RHEA:21648"/>
        <dbReference type="ChEBI" id="CHEBI:15377"/>
        <dbReference type="ChEBI" id="CHEBI:15378"/>
        <dbReference type="ChEBI" id="CHEBI:16526"/>
        <dbReference type="ChEBI" id="CHEBI:18005"/>
        <dbReference type="ChEBI" id="CHEBI:29934"/>
        <dbReference type="EC" id="4.2.1.51"/>
    </reaction>
</comment>
<dbReference type="Gene3D" id="1.20.59.10">
    <property type="entry name" value="Chorismate mutase"/>
    <property type="match status" value="1"/>
</dbReference>
<evidence type="ECO:0000256" key="15">
    <source>
        <dbReference type="ARBA" id="ARBA00031175"/>
    </source>
</evidence>
<evidence type="ECO:0000256" key="17">
    <source>
        <dbReference type="ARBA" id="ARBA00047848"/>
    </source>
</evidence>
<evidence type="ECO:0000256" key="16">
    <source>
        <dbReference type="ARBA" id="ARBA00031520"/>
    </source>
</evidence>
<dbReference type="CDD" id="cd04905">
    <property type="entry name" value="ACT_CM-PDT"/>
    <property type="match status" value="1"/>
</dbReference>
<dbReference type="EMBL" id="FLUQ01000002">
    <property type="protein sequence ID" value="SBW05320.1"/>
    <property type="molecule type" value="Genomic_DNA"/>
</dbReference>
<dbReference type="InterPro" id="IPR002912">
    <property type="entry name" value="ACT_dom"/>
</dbReference>
<dbReference type="SUPFAM" id="SSF55021">
    <property type="entry name" value="ACT-like"/>
    <property type="match status" value="1"/>
</dbReference>
<comment type="subcellular location">
    <subcellularLocation>
        <location evidence="3">Cytoplasm</location>
    </subcellularLocation>
</comment>
<protein>
    <recommendedName>
        <fullName evidence="7">Bifunctional chorismate mutase/prephenate dehydratase</fullName>
        <ecNumber evidence="6">4.2.1.51</ecNumber>
    </recommendedName>
    <alternativeName>
        <fullName evidence="16">Chorismate mutase-prephenate dehydratase</fullName>
    </alternativeName>
    <alternativeName>
        <fullName evidence="15">p-protein</fullName>
    </alternativeName>
</protein>
<dbReference type="NCBIfam" id="NF008865">
    <property type="entry name" value="PRK11898.1"/>
    <property type="match status" value="1"/>
</dbReference>
<dbReference type="InterPro" id="IPR045865">
    <property type="entry name" value="ACT-like_dom_sf"/>
</dbReference>
<dbReference type="GO" id="GO:0009094">
    <property type="term" value="P:L-phenylalanine biosynthetic process"/>
    <property type="evidence" value="ECO:0007669"/>
    <property type="project" value="UniProtKB-UniPathway"/>
</dbReference>
<comment type="catalytic activity">
    <reaction evidence="1">
        <text>chorismate = prephenate</text>
        <dbReference type="Rhea" id="RHEA:13897"/>
        <dbReference type="ChEBI" id="CHEBI:29748"/>
        <dbReference type="ChEBI" id="CHEBI:29934"/>
        <dbReference type="EC" id="5.4.99.5"/>
    </reaction>
</comment>
<evidence type="ECO:0000256" key="19">
    <source>
        <dbReference type="SAM" id="MobiDB-lite"/>
    </source>
</evidence>
<evidence type="ECO:0000256" key="2">
    <source>
        <dbReference type="ARBA" id="ARBA00002364"/>
    </source>
</evidence>
<evidence type="ECO:0000256" key="10">
    <source>
        <dbReference type="ARBA" id="ARBA00023141"/>
    </source>
</evidence>
<evidence type="ECO:0000259" key="21">
    <source>
        <dbReference type="PROSITE" id="PS51171"/>
    </source>
</evidence>
<dbReference type="InterPro" id="IPR001086">
    <property type="entry name" value="Preph_deHydtase"/>
</dbReference>
<evidence type="ECO:0000259" key="20">
    <source>
        <dbReference type="PROSITE" id="PS51168"/>
    </source>
</evidence>
<evidence type="ECO:0000256" key="11">
    <source>
        <dbReference type="ARBA" id="ARBA00023222"/>
    </source>
</evidence>
<evidence type="ECO:0000256" key="14">
    <source>
        <dbReference type="ARBA" id="ARBA00023268"/>
    </source>
</evidence>
<comment type="function">
    <text evidence="2">Catalyzes the Claisen rearrangement of chorismate to prephenate and the decarboxylation/dehydration of prephenate to phenylpyruvate.</text>
</comment>
<dbReference type="Pfam" id="PF01817">
    <property type="entry name" value="CM_2"/>
    <property type="match status" value="1"/>
</dbReference>
<keyword evidence="9" id="KW-0028">Amino-acid biosynthesis</keyword>
<feature type="domain" description="ACT" evidence="22">
    <location>
        <begin position="303"/>
        <end position="380"/>
    </location>
</feature>
<keyword evidence="8" id="KW-0963">Cytoplasm</keyword>
<evidence type="ECO:0000256" key="7">
    <source>
        <dbReference type="ARBA" id="ARBA00014401"/>
    </source>
</evidence>
<dbReference type="GO" id="GO:0046417">
    <property type="term" value="P:chorismate metabolic process"/>
    <property type="evidence" value="ECO:0007669"/>
    <property type="project" value="InterPro"/>
</dbReference>
<evidence type="ECO:0000256" key="18">
    <source>
        <dbReference type="PIRSR" id="PIRSR001500-2"/>
    </source>
</evidence>
<dbReference type="PANTHER" id="PTHR21022">
    <property type="entry name" value="PREPHENATE DEHYDRATASE P PROTEIN"/>
    <property type="match status" value="1"/>
</dbReference>
<dbReference type="UniPathway" id="UPA00120">
    <property type="reaction ID" value="UER00203"/>
</dbReference>
<name>A0A212K0N2_9DELT</name>
<keyword evidence="14" id="KW-0511">Multifunctional enzyme</keyword>
<evidence type="ECO:0000256" key="6">
    <source>
        <dbReference type="ARBA" id="ARBA00013147"/>
    </source>
</evidence>
<keyword evidence="11" id="KW-0584">Phenylalanine biosynthesis</keyword>
<evidence type="ECO:0000256" key="5">
    <source>
        <dbReference type="ARBA" id="ARBA00004817"/>
    </source>
</evidence>
<feature type="domain" description="Chorismate mutase" evidence="20">
    <location>
        <begin position="16"/>
        <end position="106"/>
    </location>
</feature>
<evidence type="ECO:0000256" key="13">
    <source>
        <dbReference type="ARBA" id="ARBA00023239"/>
    </source>
</evidence>